<dbReference type="CDD" id="cd00093">
    <property type="entry name" value="HTH_XRE"/>
    <property type="match status" value="1"/>
</dbReference>
<organism evidence="2 3">
    <name type="scientific">Saccharopolyspora gregorii</name>
    <dbReference type="NCBI Taxonomy" id="33914"/>
    <lineage>
        <taxon>Bacteria</taxon>
        <taxon>Bacillati</taxon>
        <taxon>Actinomycetota</taxon>
        <taxon>Actinomycetes</taxon>
        <taxon>Pseudonocardiales</taxon>
        <taxon>Pseudonocardiaceae</taxon>
        <taxon>Saccharopolyspora</taxon>
    </lineage>
</organism>
<dbReference type="SUPFAM" id="SSF47413">
    <property type="entry name" value="lambda repressor-like DNA-binding domains"/>
    <property type="match status" value="1"/>
</dbReference>
<sequence length="249" mass="27390">MTSRDLAELVGRSNSHVSRWENGKLTPSEADTATILAVLGVTGTERDRILELARDALEPNWVAPGTDKQLAALTEYERTSTQIINVEPLMIPGLLQTYDYARHIIAEFGASSRSEAEQRAQQRIGRQHVLTGQHPKRLHAIIGEAGLRYPTCPPDLMREQLHELTRAGKRDNVEIQVLPLDRPCGPALSGSWALIEFAQAKPVVQLEHFDTSTTITDVKAVKTYRAAVETLRKTALSPADSADLIAALS</sequence>
<name>A0ABP6RM44_9PSEU</name>
<feature type="domain" description="HTH cro/C1-type" evidence="1">
    <location>
        <begin position="1"/>
        <end position="46"/>
    </location>
</feature>
<accession>A0ABP6RM44</accession>
<dbReference type="PROSITE" id="PS50943">
    <property type="entry name" value="HTH_CROC1"/>
    <property type="match status" value="1"/>
</dbReference>
<protein>
    <submittedName>
        <fullName evidence="2">Helix-turn-helix transcriptional regulator</fullName>
    </submittedName>
</protein>
<dbReference type="Proteomes" id="UP001500483">
    <property type="component" value="Unassembled WGS sequence"/>
</dbReference>
<gene>
    <name evidence="2" type="ORF">GCM10020366_19790</name>
</gene>
<dbReference type="Gene3D" id="1.10.260.40">
    <property type="entry name" value="lambda repressor-like DNA-binding domains"/>
    <property type="match status" value="1"/>
</dbReference>
<keyword evidence="3" id="KW-1185">Reference proteome</keyword>
<dbReference type="Pfam" id="PF13560">
    <property type="entry name" value="HTH_31"/>
    <property type="match status" value="1"/>
</dbReference>
<dbReference type="InterPro" id="IPR043917">
    <property type="entry name" value="DUF5753"/>
</dbReference>
<evidence type="ECO:0000313" key="2">
    <source>
        <dbReference type="EMBL" id="GAA3356292.1"/>
    </source>
</evidence>
<evidence type="ECO:0000313" key="3">
    <source>
        <dbReference type="Proteomes" id="UP001500483"/>
    </source>
</evidence>
<evidence type="ECO:0000259" key="1">
    <source>
        <dbReference type="PROSITE" id="PS50943"/>
    </source>
</evidence>
<comment type="caution">
    <text evidence="2">The sequence shown here is derived from an EMBL/GenBank/DDBJ whole genome shotgun (WGS) entry which is preliminary data.</text>
</comment>
<dbReference type="InterPro" id="IPR010982">
    <property type="entry name" value="Lambda_DNA-bd_dom_sf"/>
</dbReference>
<proteinExistence type="predicted"/>
<dbReference type="InterPro" id="IPR001387">
    <property type="entry name" value="Cro/C1-type_HTH"/>
</dbReference>
<dbReference type="Pfam" id="PF19054">
    <property type="entry name" value="DUF5753"/>
    <property type="match status" value="1"/>
</dbReference>
<reference evidence="3" key="1">
    <citation type="journal article" date="2019" name="Int. J. Syst. Evol. Microbiol.">
        <title>The Global Catalogue of Microorganisms (GCM) 10K type strain sequencing project: providing services to taxonomists for standard genome sequencing and annotation.</title>
        <authorList>
            <consortium name="The Broad Institute Genomics Platform"/>
            <consortium name="The Broad Institute Genome Sequencing Center for Infectious Disease"/>
            <person name="Wu L."/>
            <person name="Ma J."/>
        </authorList>
    </citation>
    <scope>NUCLEOTIDE SEQUENCE [LARGE SCALE GENOMIC DNA]</scope>
    <source>
        <strain evidence="3">JCM 9687</strain>
    </source>
</reference>
<dbReference type="EMBL" id="BAAAYK010000038">
    <property type="protein sequence ID" value="GAA3356292.1"/>
    <property type="molecule type" value="Genomic_DNA"/>
</dbReference>